<evidence type="ECO:0000313" key="2">
    <source>
        <dbReference type="Proteomes" id="UP000284178"/>
    </source>
</evidence>
<dbReference type="RefSeq" id="WP_117892570.1">
    <property type="nucleotide sequence ID" value="NZ_CABJCV010000001.1"/>
</dbReference>
<reference evidence="1 2" key="1">
    <citation type="submission" date="2018-08" db="EMBL/GenBank/DDBJ databases">
        <title>A genome reference for cultivated species of the human gut microbiota.</title>
        <authorList>
            <person name="Zou Y."/>
            <person name="Xue W."/>
            <person name="Luo G."/>
        </authorList>
    </citation>
    <scope>NUCLEOTIDE SEQUENCE [LARGE SCALE GENOMIC DNA]</scope>
    <source>
        <strain evidence="1 2">AF24-29</strain>
    </source>
</reference>
<keyword evidence="2" id="KW-1185">Reference proteome</keyword>
<organism evidence="1 2">
    <name type="scientific">Holdemania filiformis</name>
    <dbReference type="NCBI Taxonomy" id="61171"/>
    <lineage>
        <taxon>Bacteria</taxon>
        <taxon>Bacillati</taxon>
        <taxon>Bacillota</taxon>
        <taxon>Erysipelotrichia</taxon>
        <taxon>Erysipelotrichales</taxon>
        <taxon>Erysipelotrichaceae</taxon>
        <taxon>Holdemania</taxon>
    </lineage>
</organism>
<accession>A0A412G6M4</accession>
<dbReference type="EMBL" id="QRUP01000001">
    <property type="protein sequence ID" value="RGR76899.1"/>
    <property type="molecule type" value="Genomic_DNA"/>
</dbReference>
<proteinExistence type="predicted"/>
<protein>
    <submittedName>
        <fullName evidence="1">Uncharacterized protein</fullName>
    </submittedName>
</protein>
<gene>
    <name evidence="1" type="ORF">DWY25_00985</name>
</gene>
<sequence>MNKYQEALDFLCDHAMEYIEDFDWEEYDCGDYYPLDKETLNTNKSVLQELIDRAMPMEPNEETATAEFINDYPTTVMIYRCAKCCEIVHPFDGDLYCRHCGQALDWSDDQ</sequence>
<comment type="caution">
    <text evidence="1">The sequence shown here is derived from an EMBL/GenBank/DDBJ whole genome shotgun (WGS) entry which is preliminary data.</text>
</comment>
<evidence type="ECO:0000313" key="1">
    <source>
        <dbReference type="EMBL" id="RGR76899.1"/>
    </source>
</evidence>
<dbReference type="GeneID" id="83013985"/>
<dbReference type="AlphaFoldDB" id="A0A412G6M4"/>
<dbReference type="Proteomes" id="UP000284178">
    <property type="component" value="Unassembled WGS sequence"/>
</dbReference>
<name>A0A412G6M4_9FIRM</name>